<organism evidence="1 2">
    <name type="scientific">Akkermansia muciniphila (strain ATCC BAA-835 / DSM 22959 / JCM 33894 / BCRC 81048 / CCUG 64013 / CIP 107961 / Muc)</name>
    <dbReference type="NCBI Taxonomy" id="349741"/>
    <lineage>
        <taxon>Bacteria</taxon>
        <taxon>Pseudomonadati</taxon>
        <taxon>Verrucomicrobiota</taxon>
        <taxon>Verrucomicrobiia</taxon>
        <taxon>Verrucomicrobiales</taxon>
        <taxon>Akkermansiaceae</taxon>
        <taxon>Akkermansia</taxon>
    </lineage>
</organism>
<sequence>MGIDVIYAAFRADPVGSVFPCPEGPVGSVFSRHHSGTQRRIFRKERFAAALGKAEENRKEDGLDEKVVFHKSVTILFRGLFCQVGEPG</sequence>
<evidence type="ECO:0000313" key="2">
    <source>
        <dbReference type="Proteomes" id="UP000001031"/>
    </source>
</evidence>
<reference evidence="2" key="1">
    <citation type="journal article" date="2011" name="PLoS ONE">
        <title>The genome of Akkermansia muciniphila, a dedicated intestinal mucin degrader, and its use in exploring intestinal metagenomes.</title>
        <authorList>
            <person name="van Passel M.W."/>
            <person name="Kant R."/>
            <person name="Zoetendal E.G."/>
            <person name="Plugge C.M."/>
            <person name="Derrien M."/>
            <person name="Malfatti S.A."/>
            <person name="Chain P.S."/>
            <person name="Woyke T."/>
            <person name="Palva A."/>
            <person name="de Vos W.M."/>
            <person name="Smidt H."/>
        </authorList>
    </citation>
    <scope>NUCLEOTIDE SEQUENCE [LARGE SCALE GENOMIC DNA]</scope>
    <source>
        <strain evidence="2">ATCC BAA-835 / DSM 22959 / JCM 33894 / BCRC 81048 / CCUG 64013 / CIP 107961 / Muc</strain>
    </source>
</reference>
<accession>B2ULA4</accession>
<proteinExistence type="predicted"/>
<name>B2ULA4_AKKM8</name>
<dbReference type="Proteomes" id="UP000001031">
    <property type="component" value="Chromosome"/>
</dbReference>
<dbReference type="PaxDb" id="349741-Amuc_0046"/>
<dbReference type="AlphaFoldDB" id="B2ULA4"/>
<keyword evidence="2" id="KW-1185">Reference proteome</keyword>
<dbReference type="EMBL" id="CP001071">
    <property type="protein sequence ID" value="ACD03893.1"/>
    <property type="molecule type" value="Genomic_DNA"/>
</dbReference>
<evidence type="ECO:0000313" key="1">
    <source>
        <dbReference type="EMBL" id="ACD03893.1"/>
    </source>
</evidence>
<gene>
    <name evidence="1" type="ordered locus">Amuc_0046</name>
</gene>
<dbReference type="HOGENOM" id="CLU_2462258_0_0_0"/>
<dbReference type="KEGG" id="amu:Amuc_0046"/>
<protein>
    <submittedName>
        <fullName evidence="1">Uncharacterized protein</fullName>
    </submittedName>
</protein>